<gene>
    <name evidence="8" type="ORF">BaRGS_00038393</name>
</gene>
<evidence type="ECO:0000256" key="5">
    <source>
        <dbReference type="SAM" id="Phobius"/>
    </source>
</evidence>
<dbReference type="GO" id="GO:0016798">
    <property type="term" value="F:hydrolase activity, acting on glycosyl bonds"/>
    <property type="evidence" value="ECO:0007669"/>
    <property type="project" value="UniProtKB-KW"/>
</dbReference>
<dbReference type="Proteomes" id="UP001519460">
    <property type="component" value="Unassembled WGS sequence"/>
</dbReference>
<dbReference type="PANTHER" id="PTHR43053">
    <property type="entry name" value="GLYCOSIDASE FAMILY 31"/>
    <property type="match status" value="1"/>
</dbReference>
<evidence type="ECO:0000256" key="2">
    <source>
        <dbReference type="ARBA" id="ARBA00022801"/>
    </source>
</evidence>
<protein>
    <recommendedName>
        <fullName evidence="10">Myogenesis-regulating glycosidase</fullName>
    </recommendedName>
</protein>
<dbReference type="Pfam" id="PF01055">
    <property type="entry name" value="Glyco_hydro_31_2nd"/>
    <property type="match status" value="1"/>
</dbReference>
<name>A0ABD0J5X1_9CAEN</name>
<evidence type="ECO:0000259" key="7">
    <source>
        <dbReference type="Pfam" id="PF21365"/>
    </source>
</evidence>
<evidence type="ECO:0000259" key="6">
    <source>
        <dbReference type="Pfam" id="PF01055"/>
    </source>
</evidence>
<evidence type="ECO:0000313" key="8">
    <source>
        <dbReference type="EMBL" id="KAK7462564.1"/>
    </source>
</evidence>
<evidence type="ECO:0000256" key="1">
    <source>
        <dbReference type="ARBA" id="ARBA00007806"/>
    </source>
</evidence>
<keyword evidence="2 4" id="KW-0378">Hydrolase</keyword>
<dbReference type="EMBL" id="JACVVK020000617">
    <property type="protein sequence ID" value="KAK7462564.1"/>
    <property type="molecule type" value="Genomic_DNA"/>
</dbReference>
<organism evidence="8 9">
    <name type="scientific">Batillaria attramentaria</name>
    <dbReference type="NCBI Taxonomy" id="370345"/>
    <lineage>
        <taxon>Eukaryota</taxon>
        <taxon>Metazoa</taxon>
        <taxon>Spiralia</taxon>
        <taxon>Lophotrochozoa</taxon>
        <taxon>Mollusca</taxon>
        <taxon>Gastropoda</taxon>
        <taxon>Caenogastropoda</taxon>
        <taxon>Sorbeoconcha</taxon>
        <taxon>Cerithioidea</taxon>
        <taxon>Batillariidae</taxon>
        <taxon>Batillaria</taxon>
    </lineage>
</organism>
<dbReference type="PANTHER" id="PTHR43053:SF4">
    <property type="entry name" value="MYOGENESIS-REGULATING GLYCOSIDASE"/>
    <property type="match status" value="1"/>
</dbReference>
<comment type="similarity">
    <text evidence="1 4">Belongs to the glycosyl hydrolase 31 family.</text>
</comment>
<keyword evidence="5" id="KW-1133">Transmembrane helix</keyword>
<keyword evidence="3 4" id="KW-0326">Glycosidase</keyword>
<evidence type="ECO:0000313" key="9">
    <source>
        <dbReference type="Proteomes" id="UP001519460"/>
    </source>
</evidence>
<dbReference type="InterPro" id="IPR050985">
    <property type="entry name" value="Alpha-glycosidase_related"/>
</dbReference>
<dbReference type="InterPro" id="IPR017853">
    <property type="entry name" value="GH"/>
</dbReference>
<keyword evidence="5" id="KW-0812">Transmembrane</keyword>
<dbReference type="CDD" id="cd06592">
    <property type="entry name" value="GH31_NET37"/>
    <property type="match status" value="1"/>
</dbReference>
<dbReference type="InterPro" id="IPR000322">
    <property type="entry name" value="Glyco_hydro_31_TIM"/>
</dbReference>
<sequence length="687" mass="78066">MSNISGRWLALIMFCVVVVVAVIVGVMVWKLAPDDDDGNADGSADAQRAWLTLPFSASLGDLLSLRISDSSTLTVKSASGETTNIAEIGTGTSPNSKVARCDVSSESDLCFEWEGEKDLRITRHQDATSDVECFNVTWTARSCVSQVLKDCYDLEHAHWYGGFQDYNQYWPLNRVQQKMAPYLAGDTWQQMYGDVMERLFVSSNGFGIYVDPDVPLYLSFNQSNDGKICLEAKYDKYPYFNNNNSLPFLRYAICQGADVRAVHGHMIGKHVPKPSDIPAEDLFSGPIWSTWAMYKGAVNQTKVLEFAQQIRDSKFPYSQLEIDDDWTPKYGDMDFNKEKFPDAKGMISDLTKLGFRLTVWLHPFFNLDSAAGQYAARKGYLLKALDSKIPALVSWWRGDVAFMLDVTNQEAVQWYLNNTQRLRDVYNVTSFKYDAGEYNWLPNAYTPSAPIFSPDEFSKLYVDMAYRSDLDVRAQEVRVGVRSQDKPIMFRMLDRQTNWGYHRAIRTVIPCALTFGIIGYPFVLPDMIGGNGYDETCIDCTKYPEPELYIRWLQANTFLPLVQFSVGPFVYNDTVVAICRKFMDLRSNYTDRIVSLARDATRTGFPIVRPLWWIAPTDSDALTTDSQYLLGDDLLVAPVLEEGLRSRDVYLPAGTWRDELRGGNYTGPQWLKGYAADIDELPYFQRL</sequence>
<dbReference type="SUPFAM" id="SSF51445">
    <property type="entry name" value="(Trans)glycosidases"/>
    <property type="match status" value="1"/>
</dbReference>
<evidence type="ECO:0000256" key="4">
    <source>
        <dbReference type="RuleBase" id="RU361185"/>
    </source>
</evidence>
<keyword evidence="5" id="KW-0472">Membrane</keyword>
<dbReference type="Gene3D" id="2.60.40.1180">
    <property type="entry name" value="Golgi alpha-mannosidase II"/>
    <property type="match status" value="1"/>
</dbReference>
<dbReference type="Gene3D" id="3.20.20.80">
    <property type="entry name" value="Glycosidases"/>
    <property type="match status" value="1"/>
</dbReference>
<feature type="domain" description="Glycosyl hydrolase family 31 C-terminal" evidence="7">
    <location>
        <begin position="604"/>
        <end position="686"/>
    </location>
</feature>
<comment type="caution">
    <text evidence="8">The sequence shown here is derived from an EMBL/GenBank/DDBJ whole genome shotgun (WGS) entry which is preliminary data.</text>
</comment>
<proteinExistence type="inferred from homology"/>
<dbReference type="InterPro" id="IPR013780">
    <property type="entry name" value="Glyco_hydro_b"/>
</dbReference>
<dbReference type="SUPFAM" id="SSF51011">
    <property type="entry name" value="Glycosyl hydrolase domain"/>
    <property type="match status" value="1"/>
</dbReference>
<dbReference type="Pfam" id="PF21365">
    <property type="entry name" value="Glyco_hydro_31_3rd"/>
    <property type="match status" value="1"/>
</dbReference>
<reference evidence="8 9" key="1">
    <citation type="journal article" date="2023" name="Sci. Data">
        <title>Genome assembly of the Korean intertidal mud-creeper Batillaria attramentaria.</title>
        <authorList>
            <person name="Patra A.K."/>
            <person name="Ho P.T."/>
            <person name="Jun S."/>
            <person name="Lee S.J."/>
            <person name="Kim Y."/>
            <person name="Won Y.J."/>
        </authorList>
    </citation>
    <scope>NUCLEOTIDE SEQUENCE [LARGE SCALE GENOMIC DNA]</scope>
    <source>
        <strain evidence="8">Wonlab-2016</strain>
    </source>
</reference>
<keyword evidence="9" id="KW-1185">Reference proteome</keyword>
<feature type="transmembrane region" description="Helical" evidence="5">
    <location>
        <begin position="7"/>
        <end position="29"/>
    </location>
</feature>
<evidence type="ECO:0008006" key="10">
    <source>
        <dbReference type="Google" id="ProtNLM"/>
    </source>
</evidence>
<dbReference type="InterPro" id="IPR048395">
    <property type="entry name" value="Glyco_hydro_31_C"/>
</dbReference>
<evidence type="ECO:0000256" key="3">
    <source>
        <dbReference type="ARBA" id="ARBA00023295"/>
    </source>
</evidence>
<accession>A0ABD0J5X1</accession>
<feature type="domain" description="Glycoside hydrolase family 31 TIM barrel" evidence="6">
    <location>
        <begin position="289"/>
        <end position="591"/>
    </location>
</feature>
<dbReference type="AlphaFoldDB" id="A0ABD0J5X1"/>